<protein>
    <submittedName>
        <fullName evidence="2">Putative bifunctional UDP-N-acetylglucosamine transferase and deubiquitinase ALG13</fullName>
    </submittedName>
</protein>
<accession>A0A4Z2EVD4</accession>
<dbReference type="OrthoDB" id="10017659at2759"/>
<proteinExistence type="predicted"/>
<evidence type="ECO:0000256" key="1">
    <source>
        <dbReference type="SAM" id="MobiDB-lite"/>
    </source>
</evidence>
<reference evidence="2 3" key="1">
    <citation type="submission" date="2019-03" db="EMBL/GenBank/DDBJ databases">
        <title>First draft genome of Liparis tanakae, snailfish: a comprehensive survey of snailfish specific genes.</title>
        <authorList>
            <person name="Kim W."/>
            <person name="Song I."/>
            <person name="Jeong J.-H."/>
            <person name="Kim D."/>
            <person name="Kim S."/>
            <person name="Ryu S."/>
            <person name="Song J.Y."/>
            <person name="Lee S.K."/>
        </authorList>
    </citation>
    <scope>NUCLEOTIDE SEQUENCE [LARGE SCALE GENOMIC DNA]</scope>
    <source>
        <tissue evidence="2">Muscle</tissue>
    </source>
</reference>
<comment type="caution">
    <text evidence="2">The sequence shown here is derived from an EMBL/GenBank/DDBJ whole genome shotgun (WGS) entry which is preliminary data.</text>
</comment>
<dbReference type="AlphaFoldDB" id="A0A4Z2EVD4"/>
<keyword evidence="2" id="KW-0808">Transferase</keyword>
<evidence type="ECO:0000313" key="3">
    <source>
        <dbReference type="Proteomes" id="UP000314294"/>
    </source>
</evidence>
<name>A0A4Z2EVD4_9TELE</name>
<dbReference type="GO" id="GO:0016740">
    <property type="term" value="F:transferase activity"/>
    <property type="evidence" value="ECO:0007669"/>
    <property type="project" value="UniProtKB-KW"/>
</dbReference>
<gene>
    <name evidence="2" type="primary">Alg13_0</name>
    <name evidence="2" type="ORF">EYF80_056933</name>
</gene>
<evidence type="ECO:0000313" key="2">
    <source>
        <dbReference type="EMBL" id="TNN32906.1"/>
    </source>
</evidence>
<feature type="region of interest" description="Disordered" evidence="1">
    <location>
        <begin position="66"/>
        <end position="123"/>
    </location>
</feature>
<keyword evidence="3" id="KW-1185">Reference proteome</keyword>
<dbReference type="EMBL" id="SRLO01002442">
    <property type="protein sequence ID" value="TNN32906.1"/>
    <property type="molecule type" value="Genomic_DNA"/>
</dbReference>
<sequence>MVAPPPYSYDLNGNDLPRDCRVLQYYFNLGVQWYHQSCWQQQQQAYPASSPEASYHHYAPYLSQEPLQAGPPLYPETTRSLHQPSYYPESTRAGDGQTDGGGQYILGSPVQGHRPAPLGEGPSSSALLYPDQTTLPSPSLLHLPYEAPPPATYLPSAPPPPHPAHLTHHSSYHACLPPSTHWGSLQAGGHATRVYCPAPNPTHVVGYITTPHHTAAHYISPPV</sequence>
<organism evidence="2 3">
    <name type="scientific">Liparis tanakae</name>
    <name type="common">Tanaka's snailfish</name>
    <dbReference type="NCBI Taxonomy" id="230148"/>
    <lineage>
        <taxon>Eukaryota</taxon>
        <taxon>Metazoa</taxon>
        <taxon>Chordata</taxon>
        <taxon>Craniata</taxon>
        <taxon>Vertebrata</taxon>
        <taxon>Euteleostomi</taxon>
        <taxon>Actinopterygii</taxon>
        <taxon>Neopterygii</taxon>
        <taxon>Teleostei</taxon>
        <taxon>Neoteleostei</taxon>
        <taxon>Acanthomorphata</taxon>
        <taxon>Eupercaria</taxon>
        <taxon>Perciformes</taxon>
        <taxon>Cottioidei</taxon>
        <taxon>Cottales</taxon>
        <taxon>Liparidae</taxon>
        <taxon>Liparis</taxon>
    </lineage>
</organism>
<dbReference type="Proteomes" id="UP000314294">
    <property type="component" value="Unassembled WGS sequence"/>
</dbReference>